<organism evidence="1 2">
    <name type="scientific">Acidithiobacillus ferridurans</name>
    <dbReference type="NCBI Taxonomy" id="1232575"/>
    <lineage>
        <taxon>Bacteria</taxon>
        <taxon>Pseudomonadati</taxon>
        <taxon>Pseudomonadota</taxon>
        <taxon>Acidithiobacillia</taxon>
        <taxon>Acidithiobacillales</taxon>
        <taxon>Acidithiobacillaceae</taxon>
        <taxon>Acidithiobacillus</taxon>
    </lineage>
</organism>
<comment type="caution">
    <text evidence="1">The sequence shown here is derived from an EMBL/GenBank/DDBJ whole genome shotgun (WGS) entry which is preliminary data.</text>
</comment>
<proteinExistence type="predicted"/>
<gene>
    <name evidence="1" type="ORF">HF568_01515</name>
</gene>
<name>A0A8X8K9U1_ACIFI</name>
<dbReference type="Pfam" id="PF11867">
    <property type="entry name" value="T1RH-like_C"/>
    <property type="match status" value="1"/>
</dbReference>
<dbReference type="AlphaFoldDB" id="A0A8X8K9U1"/>
<reference evidence="1" key="1">
    <citation type="journal article" date="2021" name="ISME J.">
        <title>Genomic evolution of the class Acidithiobacillia: deep-branching Proteobacteria living in extreme acidic conditions.</title>
        <authorList>
            <person name="Moya-Beltran A."/>
            <person name="Beard S."/>
            <person name="Rojas-Villalobos C."/>
            <person name="Issotta F."/>
            <person name="Gallardo Y."/>
            <person name="Ulloa R."/>
            <person name="Giaveno A."/>
            <person name="Degli Esposti M."/>
            <person name="Johnson D.B."/>
            <person name="Quatrini R."/>
        </authorList>
    </citation>
    <scope>NUCLEOTIDE SEQUENCE</scope>
    <source>
        <strain evidence="1">DSM 583</strain>
    </source>
</reference>
<dbReference type="EMBL" id="JABBHS010000045">
    <property type="protein sequence ID" value="MBU2721928.1"/>
    <property type="molecule type" value="Genomic_DNA"/>
</dbReference>
<evidence type="ECO:0000313" key="2">
    <source>
        <dbReference type="Proteomes" id="UP000887300"/>
    </source>
</evidence>
<protein>
    <submittedName>
        <fullName evidence="1">DUF3387 domain-containing protein</fullName>
    </submittedName>
</protein>
<evidence type="ECO:0000313" key="1">
    <source>
        <dbReference type="EMBL" id="MBU2721928.1"/>
    </source>
</evidence>
<accession>A0A8X8K9U1</accession>
<sequence>MPPCATGSKPILRRGDPDHVIGWVWLDRATFHGGLMTELRQNASIDWTVRESARAGIKVMVRRILKKQGLPPDLQDEATQTVLAQAELLSAIWAAA</sequence>
<dbReference type="Proteomes" id="UP000887300">
    <property type="component" value="Unassembled WGS sequence"/>
</dbReference>
<dbReference type="InterPro" id="IPR021810">
    <property type="entry name" value="T1RH-like_C"/>
</dbReference>